<dbReference type="Proteomes" id="UP001054945">
    <property type="component" value="Unassembled WGS sequence"/>
</dbReference>
<evidence type="ECO:0000256" key="1">
    <source>
        <dbReference type="ARBA" id="ARBA00004123"/>
    </source>
</evidence>
<dbReference type="GO" id="GO:0031507">
    <property type="term" value="P:heterochromatin formation"/>
    <property type="evidence" value="ECO:0007669"/>
    <property type="project" value="TreeGrafter"/>
</dbReference>
<dbReference type="SUPFAM" id="SSF47113">
    <property type="entry name" value="Histone-fold"/>
    <property type="match status" value="1"/>
</dbReference>
<dbReference type="EMBL" id="BPLR01018019">
    <property type="protein sequence ID" value="GIY96194.1"/>
    <property type="molecule type" value="Genomic_DNA"/>
</dbReference>
<sequence>MTGHIYRDVILEQHFFKSGTNMSDKIDELSLPSAVITRILKDAIPEGINVSKEARSAITRAASVFILYTTACASQVQAASLRKTLAIQDVYTALEDMLFEDMIDPIKESLEAFHADKGKKDNASNSPTKPKRKRSQSTKDSETVNILNINSENTFSDFQMDDLESINSIDVITT</sequence>
<organism evidence="6 7">
    <name type="scientific">Caerostris extrusa</name>
    <name type="common">Bark spider</name>
    <name type="synonym">Caerostris bankana</name>
    <dbReference type="NCBI Taxonomy" id="172846"/>
    <lineage>
        <taxon>Eukaryota</taxon>
        <taxon>Metazoa</taxon>
        <taxon>Ecdysozoa</taxon>
        <taxon>Arthropoda</taxon>
        <taxon>Chelicerata</taxon>
        <taxon>Arachnida</taxon>
        <taxon>Araneae</taxon>
        <taxon>Araneomorphae</taxon>
        <taxon>Entelegynae</taxon>
        <taxon>Araneoidea</taxon>
        <taxon>Araneidae</taxon>
        <taxon>Caerostris</taxon>
    </lineage>
</organism>
<evidence type="ECO:0000313" key="7">
    <source>
        <dbReference type="Proteomes" id="UP001054945"/>
    </source>
</evidence>
<feature type="region of interest" description="Disordered" evidence="4">
    <location>
        <begin position="114"/>
        <end position="143"/>
    </location>
</feature>
<evidence type="ECO:0000259" key="5">
    <source>
        <dbReference type="Pfam" id="PF00808"/>
    </source>
</evidence>
<dbReference type="GO" id="GO:0008622">
    <property type="term" value="C:epsilon DNA polymerase complex"/>
    <property type="evidence" value="ECO:0007669"/>
    <property type="project" value="TreeGrafter"/>
</dbReference>
<dbReference type="InterPro" id="IPR009072">
    <property type="entry name" value="Histone-fold"/>
</dbReference>
<dbReference type="GO" id="GO:0006974">
    <property type="term" value="P:DNA damage response"/>
    <property type="evidence" value="ECO:0007669"/>
    <property type="project" value="TreeGrafter"/>
</dbReference>
<dbReference type="CDD" id="cd22928">
    <property type="entry name" value="HFD_POLE3_DPB4"/>
    <property type="match status" value="1"/>
</dbReference>
<dbReference type="GO" id="GO:0008623">
    <property type="term" value="C:CHRAC"/>
    <property type="evidence" value="ECO:0007669"/>
    <property type="project" value="TreeGrafter"/>
</dbReference>
<reference evidence="6 7" key="1">
    <citation type="submission" date="2021-06" db="EMBL/GenBank/DDBJ databases">
        <title>Caerostris extrusa draft genome.</title>
        <authorList>
            <person name="Kono N."/>
            <person name="Arakawa K."/>
        </authorList>
    </citation>
    <scope>NUCLEOTIDE SEQUENCE [LARGE SCALE GENOMIC DNA]</scope>
</reference>
<dbReference type="AlphaFoldDB" id="A0AAV4XQ99"/>
<keyword evidence="7" id="KW-1185">Reference proteome</keyword>
<dbReference type="InterPro" id="IPR003958">
    <property type="entry name" value="CBFA_NFYB_domain"/>
</dbReference>
<dbReference type="Gene3D" id="1.10.20.10">
    <property type="entry name" value="Histone, subunit A"/>
    <property type="match status" value="1"/>
</dbReference>
<evidence type="ECO:0000256" key="3">
    <source>
        <dbReference type="ARBA" id="ARBA00039793"/>
    </source>
</evidence>
<proteinExistence type="predicted"/>
<gene>
    <name evidence="6" type="primary">Pole3</name>
    <name evidence="6" type="ORF">CEXT_635431</name>
</gene>
<comment type="caution">
    <text evidence="6">The sequence shown here is derived from an EMBL/GenBank/DDBJ whole genome shotgun (WGS) entry which is preliminary data.</text>
</comment>
<dbReference type="PANTHER" id="PTHR46172">
    <property type="entry name" value="DNA POLYMERASE EPSILON SUBUNIT 3"/>
    <property type="match status" value="1"/>
</dbReference>
<evidence type="ECO:0000313" key="6">
    <source>
        <dbReference type="EMBL" id="GIY96194.1"/>
    </source>
</evidence>
<dbReference type="GO" id="GO:0031490">
    <property type="term" value="F:chromatin DNA binding"/>
    <property type="evidence" value="ECO:0007669"/>
    <property type="project" value="TreeGrafter"/>
</dbReference>
<evidence type="ECO:0000256" key="2">
    <source>
        <dbReference type="ARBA" id="ARBA00023242"/>
    </source>
</evidence>
<evidence type="ECO:0000256" key="4">
    <source>
        <dbReference type="SAM" id="MobiDB-lite"/>
    </source>
</evidence>
<dbReference type="GO" id="GO:0006272">
    <property type="term" value="P:leading strand elongation"/>
    <property type="evidence" value="ECO:0007669"/>
    <property type="project" value="TreeGrafter"/>
</dbReference>
<comment type="subcellular location">
    <subcellularLocation>
        <location evidence="1">Nucleus</location>
    </subcellularLocation>
</comment>
<protein>
    <recommendedName>
        <fullName evidence="3">DNA polymerase epsilon subunit 3</fullName>
    </recommendedName>
</protein>
<feature type="domain" description="Transcription factor CBF/NF-Y/archaeal histone" evidence="5">
    <location>
        <begin position="30"/>
        <end position="94"/>
    </location>
</feature>
<dbReference type="PANTHER" id="PTHR46172:SF1">
    <property type="entry name" value="DNA POLYMERASE EPSILON SUBUNIT 3"/>
    <property type="match status" value="1"/>
</dbReference>
<name>A0AAV4XQ99_CAEEX</name>
<dbReference type="GO" id="GO:0046982">
    <property type="term" value="F:protein heterodimerization activity"/>
    <property type="evidence" value="ECO:0007669"/>
    <property type="project" value="InterPro"/>
</dbReference>
<accession>A0AAV4XQ99</accession>
<dbReference type="InterPro" id="IPR051377">
    <property type="entry name" value="DNA_Pol-Epsilon_Subunit"/>
</dbReference>
<keyword evidence="2" id="KW-0539">Nucleus</keyword>
<dbReference type="Pfam" id="PF00808">
    <property type="entry name" value="CBFD_NFYB_HMF"/>
    <property type="match status" value="1"/>
</dbReference>